<accession>M0I385</accession>
<comment type="caution">
    <text evidence="3">The sequence shown here is derived from an EMBL/GenBank/DDBJ whole genome shotgun (WGS) entry which is preliminary data.</text>
</comment>
<gene>
    <name evidence="3" type="ORF">C441_12656</name>
</gene>
<dbReference type="SMART" id="SM00028">
    <property type="entry name" value="TPR"/>
    <property type="match status" value="7"/>
</dbReference>
<organism evidence="3 4">
    <name type="scientific">Haloferax sulfurifontis ATCC BAA-897</name>
    <dbReference type="NCBI Taxonomy" id="662480"/>
    <lineage>
        <taxon>Archaea</taxon>
        <taxon>Methanobacteriati</taxon>
        <taxon>Methanobacteriota</taxon>
        <taxon>Stenosarchaea group</taxon>
        <taxon>Halobacteria</taxon>
        <taxon>Halobacteriales</taxon>
        <taxon>Haloferacaceae</taxon>
        <taxon>Haloferax</taxon>
    </lineage>
</organism>
<keyword evidence="4" id="KW-1185">Reference proteome</keyword>
<evidence type="ECO:0000313" key="3">
    <source>
        <dbReference type="EMBL" id="ELZ90402.1"/>
    </source>
</evidence>
<dbReference type="AlphaFoldDB" id="M0I385"/>
<evidence type="ECO:0000313" key="4">
    <source>
        <dbReference type="Proteomes" id="UP000011508"/>
    </source>
</evidence>
<dbReference type="InterPro" id="IPR019734">
    <property type="entry name" value="TPR_rpt"/>
</dbReference>
<proteinExistence type="predicted"/>
<keyword evidence="1" id="KW-0802">TPR repeat</keyword>
<dbReference type="SUPFAM" id="SSF48452">
    <property type="entry name" value="TPR-like"/>
    <property type="match status" value="3"/>
</dbReference>
<dbReference type="PATRIC" id="fig|662480.6.peg.2519"/>
<protein>
    <recommendedName>
        <fullName evidence="2">MalT-like TPR region domain-containing protein</fullName>
    </recommendedName>
</protein>
<sequence length="461" mass="50932">MFELGVNNPALSKLYAETDFSSVDVPAACDDDLRLDVRRWRARMFVNGGELQRAEREFESLASLDGEGRSETVLVRARADGFAGLSEVERYRGSFERAREYAREALERFSRIDDDVGRSDVLNALGNIKARNDDYEGARVNYERALEIRRSVGDEAKIASTIANLARTEQSVGSYEPAREYARESLRRQRKIGYRWGEALSLSILGLIEIEDGTLDEAERYTRAALEVRREIGGQMGAASSATNLAEIQFQRGDIESAHEQFLELKNVVDSQQYGWVNGGVYHGLADTHLDRSELDEALTCAERAASYCSNNESRLVEVLAVQAQIRLAQEAFDDARTVAERAHERAAALGDEPKALAKMTLGDMYVRSGETDDGLSLLAAATESAPTAVLEGRCRRQYAGALREVGNATEALAEQRRATTCFSSVEAGVRARKTALDALELARELDDVDAADALEARLVR</sequence>
<evidence type="ECO:0000256" key="1">
    <source>
        <dbReference type="PROSITE-ProRule" id="PRU00339"/>
    </source>
</evidence>
<name>M0I385_9EURY</name>
<dbReference type="PANTHER" id="PTHR10098">
    <property type="entry name" value="RAPSYN-RELATED"/>
    <property type="match status" value="1"/>
</dbReference>
<dbReference type="PANTHER" id="PTHR10098:SF108">
    <property type="entry name" value="TETRATRICOPEPTIDE REPEAT PROTEIN 28"/>
    <property type="match status" value="1"/>
</dbReference>
<reference evidence="3 4" key="1">
    <citation type="journal article" date="2014" name="PLoS Genet.">
        <title>Phylogenetically driven sequencing of extremely halophilic archaea reveals strategies for static and dynamic osmo-response.</title>
        <authorList>
            <person name="Becker E.A."/>
            <person name="Seitzer P.M."/>
            <person name="Tritt A."/>
            <person name="Larsen D."/>
            <person name="Krusor M."/>
            <person name="Yao A.I."/>
            <person name="Wu D."/>
            <person name="Madern D."/>
            <person name="Eisen J.A."/>
            <person name="Darling A.E."/>
            <person name="Facciotti M.T."/>
        </authorList>
    </citation>
    <scope>NUCLEOTIDE SEQUENCE [LARGE SCALE GENOMIC DNA]</scope>
    <source>
        <strain evidence="3 4">ATCC BAA-897</strain>
    </source>
</reference>
<dbReference type="Pfam" id="PF17874">
    <property type="entry name" value="TPR_MalT"/>
    <property type="match status" value="1"/>
</dbReference>
<dbReference type="Gene3D" id="1.25.40.10">
    <property type="entry name" value="Tetratricopeptide repeat domain"/>
    <property type="match status" value="2"/>
</dbReference>
<feature type="repeat" description="TPR" evidence="1">
    <location>
        <begin position="119"/>
        <end position="152"/>
    </location>
</feature>
<feature type="domain" description="MalT-like TPR region" evidence="2">
    <location>
        <begin position="89"/>
        <end position="274"/>
    </location>
</feature>
<dbReference type="Proteomes" id="UP000011508">
    <property type="component" value="Unassembled WGS sequence"/>
</dbReference>
<dbReference type="InterPro" id="IPR011990">
    <property type="entry name" value="TPR-like_helical_dom_sf"/>
</dbReference>
<evidence type="ECO:0000259" key="2">
    <source>
        <dbReference type="Pfam" id="PF17874"/>
    </source>
</evidence>
<dbReference type="PROSITE" id="PS50005">
    <property type="entry name" value="TPR"/>
    <property type="match status" value="1"/>
</dbReference>
<dbReference type="InterPro" id="IPR041617">
    <property type="entry name" value="TPR_MalT"/>
</dbReference>
<dbReference type="EMBL" id="AOLM01000021">
    <property type="protein sequence ID" value="ELZ90402.1"/>
    <property type="molecule type" value="Genomic_DNA"/>
</dbReference>